<dbReference type="GO" id="GO:0016853">
    <property type="term" value="F:isomerase activity"/>
    <property type="evidence" value="ECO:0007669"/>
    <property type="project" value="UniProtKB-KW"/>
</dbReference>
<evidence type="ECO:0000256" key="1">
    <source>
        <dbReference type="ARBA" id="ARBA00005254"/>
    </source>
</evidence>
<name>T1ANS3_9ZZZZ</name>
<evidence type="ECO:0000313" key="2">
    <source>
        <dbReference type="EMBL" id="EQD59027.1"/>
    </source>
</evidence>
<dbReference type="InterPro" id="IPR029045">
    <property type="entry name" value="ClpP/crotonase-like_dom_sf"/>
</dbReference>
<proteinExistence type="inferred from homology"/>
<dbReference type="PANTHER" id="PTHR43802">
    <property type="entry name" value="ENOYL-COA HYDRATASE"/>
    <property type="match status" value="1"/>
</dbReference>
<dbReference type="PANTHER" id="PTHR43802:SF1">
    <property type="entry name" value="IP11341P-RELATED"/>
    <property type="match status" value="1"/>
</dbReference>
<dbReference type="Gene3D" id="3.90.226.10">
    <property type="entry name" value="2-enoyl-CoA Hydratase, Chain A, domain 1"/>
    <property type="match status" value="1"/>
</dbReference>
<sequence>MASEIIFEVVGKVGLITLNRSERLNAFTKTMAYELIETFDQVNNDDAIRSVVVTGAGRGFCAGADLVGGGKTFDYSKDEAHSNGKTRDTGGKVSLAIFQSKKPIVGAINGPAVGIGVTMTLPMD</sequence>
<dbReference type="AlphaFoldDB" id="T1ANS3"/>
<protein>
    <submittedName>
        <fullName evidence="2">Enoyl-CoA hydratase/isomerase family protein</fullName>
    </submittedName>
</protein>
<dbReference type="InterPro" id="IPR001753">
    <property type="entry name" value="Enoyl-CoA_hydra/iso"/>
</dbReference>
<dbReference type="Pfam" id="PF00378">
    <property type="entry name" value="ECH_1"/>
    <property type="match status" value="1"/>
</dbReference>
<reference evidence="2" key="1">
    <citation type="submission" date="2013-08" db="EMBL/GenBank/DDBJ databases">
        <authorList>
            <person name="Mendez C."/>
            <person name="Richter M."/>
            <person name="Ferrer M."/>
            <person name="Sanchez J."/>
        </authorList>
    </citation>
    <scope>NUCLEOTIDE SEQUENCE</scope>
</reference>
<dbReference type="SUPFAM" id="SSF52096">
    <property type="entry name" value="ClpP/crotonase"/>
    <property type="match status" value="1"/>
</dbReference>
<feature type="non-terminal residue" evidence="2">
    <location>
        <position position="124"/>
    </location>
</feature>
<dbReference type="EMBL" id="AUZX01007539">
    <property type="protein sequence ID" value="EQD59027.1"/>
    <property type="molecule type" value="Genomic_DNA"/>
</dbReference>
<keyword evidence="2" id="KW-0413">Isomerase</keyword>
<dbReference type="CDD" id="cd06558">
    <property type="entry name" value="crotonase-like"/>
    <property type="match status" value="1"/>
</dbReference>
<accession>T1ANS3</accession>
<comment type="similarity">
    <text evidence="1">Belongs to the enoyl-CoA hydratase/isomerase family.</text>
</comment>
<organism evidence="2">
    <name type="scientific">mine drainage metagenome</name>
    <dbReference type="NCBI Taxonomy" id="410659"/>
    <lineage>
        <taxon>unclassified sequences</taxon>
        <taxon>metagenomes</taxon>
        <taxon>ecological metagenomes</taxon>
    </lineage>
</organism>
<gene>
    <name evidence="2" type="ORF">B1A_10574</name>
</gene>
<reference evidence="2" key="2">
    <citation type="journal article" date="2014" name="ISME J.">
        <title>Microbial stratification in low pH oxic and suboxic macroscopic growths along an acid mine drainage.</title>
        <authorList>
            <person name="Mendez-Garcia C."/>
            <person name="Mesa V."/>
            <person name="Sprenger R.R."/>
            <person name="Richter M."/>
            <person name="Diez M.S."/>
            <person name="Solano J."/>
            <person name="Bargiela R."/>
            <person name="Golyshina O.V."/>
            <person name="Manteca A."/>
            <person name="Ramos J.L."/>
            <person name="Gallego J.R."/>
            <person name="Llorente I."/>
            <person name="Martins Dos Santos V.A."/>
            <person name="Jensen O.N."/>
            <person name="Pelaez A.I."/>
            <person name="Sanchez J."/>
            <person name="Ferrer M."/>
        </authorList>
    </citation>
    <scope>NUCLEOTIDE SEQUENCE</scope>
</reference>
<comment type="caution">
    <text evidence="2">The sequence shown here is derived from an EMBL/GenBank/DDBJ whole genome shotgun (WGS) entry which is preliminary data.</text>
</comment>